<comment type="subcellular location">
    <subcellularLocation>
        <location evidence="1">Cell membrane</location>
        <topology evidence="1">Multi-pass membrane protein</topology>
    </subcellularLocation>
</comment>
<organism evidence="10 11">
    <name type="scientific">Caldisalinibacter kiritimatiensis</name>
    <dbReference type="NCBI Taxonomy" id="1304284"/>
    <lineage>
        <taxon>Bacteria</taxon>
        <taxon>Bacillati</taxon>
        <taxon>Bacillota</taxon>
        <taxon>Tissierellia</taxon>
        <taxon>Tissierellales</taxon>
        <taxon>Thermohalobacteraceae</taxon>
        <taxon>Caldisalinibacter</taxon>
    </lineage>
</organism>
<proteinExistence type="predicted"/>
<dbReference type="RefSeq" id="WP_006312663.1">
    <property type="nucleotide sequence ID" value="NZ_ARZA01000146.1"/>
</dbReference>
<dbReference type="GO" id="GO:0008982">
    <property type="term" value="F:protein-N(PI)-phosphohistidine-sugar phosphotransferase activity"/>
    <property type="evidence" value="ECO:0007669"/>
    <property type="project" value="InterPro"/>
</dbReference>
<dbReference type="GO" id="GO:0005886">
    <property type="term" value="C:plasma membrane"/>
    <property type="evidence" value="ECO:0007669"/>
    <property type="project" value="UniProtKB-SubCell"/>
</dbReference>
<feature type="transmembrane region" description="Helical" evidence="8">
    <location>
        <begin position="95"/>
        <end position="116"/>
    </location>
</feature>
<keyword evidence="6 8" id="KW-1133">Transmembrane helix</keyword>
<dbReference type="GO" id="GO:0009401">
    <property type="term" value="P:phosphoenolpyruvate-dependent sugar phosphotransferase system"/>
    <property type="evidence" value="ECO:0007669"/>
    <property type="project" value="InterPro"/>
</dbReference>
<feature type="transmembrane region" description="Helical" evidence="8">
    <location>
        <begin position="170"/>
        <end position="195"/>
    </location>
</feature>
<keyword evidence="4" id="KW-0762">Sugar transport</keyword>
<dbReference type="InterPro" id="IPR003352">
    <property type="entry name" value="PTS_EIIC"/>
</dbReference>
<evidence type="ECO:0000259" key="9">
    <source>
        <dbReference type="Pfam" id="PF13303"/>
    </source>
</evidence>
<name>R1CV77_9FIRM</name>
<keyword evidence="3" id="KW-1003">Cell membrane</keyword>
<gene>
    <name evidence="10" type="ORF">L21TH_1407</name>
</gene>
<dbReference type="PATRIC" id="fig|1304284.3.peg.1377"/>
<evidence type="ECO:0000256" key="1">
    <source>
        <dbReference type="ARBA" id="ARBA00004651"/>
    </source>
</evidence>
<dbReference type="STRING" id="1304284.L21TH_1407"/>
<dbReference type="AlphaFoldDB" id="R1CV77"/>
<feature type="transmembrane region" description="Helical" evidence="8">
    <location>
        <begin position="20"/>
        <end position="42"/>
    </location>
</feature>
<accession>R1CV77</accession>
<feature type="transmembrane region" description="Helical" evidence="8">
    <location>
        <begin position="301"/>
        <end position="321"/>
    </location>
</feature>
<dbReference type="eggNOG" id="COG3641">
    <property type="taxonomic scope" value="Bacteria"/>
</dbReference>
<keyword evidence="5 8" id="KW-0812">Transmembrane</keyword>
<evidence type="ECO:0000256" key="7">
    <source>
        <dbReference type="ARBA" id="ARBA00023136"/>
    </source>
</evidence>
<evidence type="ECO:0000256" key="4">
    <source>
        <dbReference type="ARBA" id="ARBA00022597"/>
    </source>
</evidence>
<evidence type="ECO:0000256" key="2">
    <source>
        <dbReference type="ARBA" id="ARBA00022448"/>
    </source>
</evidence>
<reference evidence="10 11" key="1">
    <citation type="journal article" date="2015" name="Geomicrobiol. J.">
        <title>Caldisalinibacter kiritimatiensis gen. nov., sp. nov., a moderately thermohalophilic thiosulfate-reducing bacterium from a hypersaline microbial mat.</title>
        <authorList>
            <person name="Ben Hania W."/>
            <person name="Joseph M."/>
            <person name="Fiebig A."/>
            <person name="Bunk B."/>
            <person name="Klenk H.-P."/>
            <person name="Fardeau M.-L."/>
            <person name="Spring S."/>
        </authorList>
    </citation>
    <scope>NUCLEOTIDE SEQUENCE [LARGE SCALE GENOMIC DNA]</scope>
    <source>
        <strain evidence="10 11">L21-TH-D2</strain>
    </source>
</reference>
<evidence type="ECO:0000313" key="10">
    <source>
        <dbReference type="EMBL" id="EOD00534.1"/>
    </source>
</evidence>
<dbReference type="EMBL" id="ARZA01000146">
    <property type="protein sequence ID" value="EOD00534.1"/>
    <property type="molecule type" value="Genomic_DNA"/>
</dbReference>
<dbReference type="Proteomes" id="UP000013378">
    <property type="component" value="Unassembled WGS sequence"/>
</dbReference>
<evidence type="ECO:0000313" key="11">
    <source>
        <dbReference type="Proteomes" id="UP000013378"/>
    </source>
</evidence>
<feature type="transmembrane region" description="Helical" evidence="8">
    <location>
        <begin position="202"/>
        <end position="221"/>
    </location>
</feature>
<keyword evidence="2" id="KW-0813">Transport</keyword>
<protein>
    <submittedName>
        <fullName evidence="10">Putative nicotinate-regulated transporter</fullName>
    </submittedName>
</protein>
<dbReference type="Pfam" id="PF13303">
    <property type="entry name" value="PTS_EIIC_2"/>
    <property type="match status" value="1"/>
</dbReference>
<sequence length="339" mass="35242">MTKKKSDIKDYLVKVLNGMALGLFGSLIIGVIIEQIGGLLNIEILKYFGKTAKYLMGPAIGAAVAYSVSASPLGIFASSVTGLIGSQTAVFDGNAIKLVIGEPVGAFIAALIGAEFSKLIQGKTKVDIVLVPAGTIVVGGLIGVYIAPVVAQFMSLLGSMINYATELRPIPMGILVAVLMGIMLTLPISSAALAISLKLGGLAAGAATVGCAAQMIGFAVASYRENKVGGLIAQGFGTSMLQIPNIIKNPKIWLPPIITSAILGPIATKVFEMKNDFLGAGMGTSGLVGQLRTIAVMGNEGIIGVVLLHFILPAVLTLIISEYMRKKGWIKYGEMKLYD</sequence>
<evidence type="ECO:0000256" key="3">
    <source>
        <dbReference type="ARBA" id="ARBA00022475"/>
    </source>
</evidence>
<keyword evidence="11" id="KW-1185">Reference proteome</keyword>
<feature type="transmembrane region" description="Helical" evidence="8">
    <location>
        <begin position="54"/>
        <end position="75"/>
    </location>
</feature>
<feature type="domain" description="Phosphotransferase system EIIC" evidence="9">
    <location>
        <begin position="14"/>
        <end position="336"/>
    </location>
</feature>
<feature type="transmembrane region" description="Helical" evidence="8">
    <location>
        <begin position="128"/>
        <end position="150"/>
    </location>
</feature>
<keyword evidence="7 8" id="KW-0472">Membrane</keyword>
<comment type="caution">
    <text evidence="10">The sequence shown here is derived from an EMBL/GenBank/DDBJ whole genome shotgun (WGS) entry which is preliminary data.</text>
</comment>
<dbReference type="OrthoDB" id="396983at2"/>
<evidence type="ECO:0000256" key="5">
    <source>
        <dbReference type="ARBA" id="ARBA00022692"/>
    </source>
</evidence>
<evidence type="ECO:0000256" key="8">
    <source>
        <dbReference type="SAM" id="Phobius"/>
    </source>
</evidence>
<evidence type="ECO:0000256" key="6">
    <source>
        <dbReference type="ARBA" id="ARBA00022989"/>
    </source>
</evidence>